<dbReference type="EMBL" id="CP065600">
    <property type="protein sequence ID" value="QPQ89639.1"/>
    <property type="molecule type" value="Genomic_DNA"/>
</dbReference>
<gene>
    <name evidence="2" type="ORF">I6H06_08370</name>
    <name evidence="3" type="ORF">NFI99_08315</name>
</gene>
<accession>A0AAP9XX52</accession>
<evidence type="ECO:0000313" key="2">
    <source>
        <dbReference type="EMBL" id="QPQ89639.1"/>
    </source>
</evidence>
<dbReference type="Proteomes" id="UP001056386">
    <property type="component" value="Chromosome 2"/>
</dbReference>
<keyword evidence="5" id="KW-1185">Reference proteome</keyword>
<evidence type="ECO:0000313" key="3">
    <source>
        <dbReference type="EMBL" id="USS42228.1"/>
    </source>
</evidence>
<evidence type="ECO:0000313" key="5">
    <source>
        <dbReference type="Proteomes" id="UP001056386"/>
    </source>
</evidence>
<dbReference type="GeneID" id="45694363"/>
<dbReference type="RefSeq" id="WP_015877634.1">
    <property type="nucleotide sequence ID" value="NZ_CP021075.1"/>
</dbReference>
<reference evidence="2 4" key="1">
    <citation type="submission" date="2020-12" db="EMBL/GenBank/DDBJ databases">
        <title>FDA dAtabase for Regulatory Grade micrObial Sequences (FDA-ARGOS): Supporting development and validation of Infectious Disease Dx tests.</title>
        <authorList>
            <person name="Minogue T."/>
            <person name="Wolcott M."/>
            <person name="Wasieloski L."/>
            <person name="Aguilar W."/>
            <person name="Moore D."/>
            <person name="Jaissle J."/>
            <person name="Tallon L."/>
            <person name="Sadzewicz L."/>
            <person name="Zhao X."/>
            <person name="Boylan J."/>
            <person name="Ott S."/>
            <person name="Bowen H."/>
            <person name="Vavikolanu K."/>
            <person name="Mehta A."/>
            <person name="Aluvathingal J."/>
            <person name="Nadendla S."/>
            <person name="Yan Y."/>
            <person name="Sichtig H."/>
        </authorList>
    </citation>
    <scope>NUCLEOTIDE SEQUENCE [LARGE SCALE GENOMIC DNA]</scope>
    <source>
        <strain evidence="2 4">FDAARGOS_949</strain>
    </source>
</reference>
<evidence type="ECO:0000313" key="4">
    <source>
        <dbReference type="Proteomes" id="UP000594892"/>
    </source>
</evidence>
<reference evidence="3" key="2">
    <citation type="submission" date="2022-06" db="EMBL/GenBank/DDBJ databases">
        <title>Draft genome sequence of Burkholderia glumae strain GR20004 isolated from rice panicle showing bacterial panicle blight.</title>
        <authorList>
            <person name="Choi S.Y."/>
            <person name="Lee Y.H."/>
        </authorList>
    </citation>
    <scope>NUCLEOTIDE SEQUENCE</scope>
    <source>
        <strain evidence="3">GR20004</strain>
    </source>
</reference>
<feature type="domain" description="Tlde1" evidence="1">
    <location>
        <begin position="25"/>
        <end position="148"/>
    </location>
</feature>
<dbReference type="EMBL" id="CP099583">
    <property type="protein sequence ID" value="USS42228.1"/>
    <property type="molecule type" value="Genomic_DNA"/>
</dbReference>
<sequence length="160" mass="17658">MPVECTFALNKHSMSVLNCPGFGSVPAFSGNGRYINDPNSTAVSEKGPLPAGTYYIVDRQSGGHLGWLYDAAKDFALHTHRAEWFALYRNDGQIDDWTTINGIRRGHFRLHPVGRLGESDGCITLLSPAQFDRLRTFLKSQAAFQVPGTALKAYGRVTVR</sequence>
<name>A0AAP9XX52_BURGL</name>
<dbReference type="AlphaFoldDB" id="A0AAP9XX52"/>
<organism evidence="2 4">
    <name type="scientific">Burkholderia glumae</name>
    <name type="common">Pseudomonas glumae</name>
    <dbReference type="NCBI Taxonomy" id="337"/>
    <lineage>
        <taxon>Bacteria</taxon>
        <taxon>Pseudomonadati</taxon>
        <taxon>Pseudomonadota</taxon>
        <taxon>Betaproteobacteria</taxon>
        <taxon>Burkholderiales</taxon>
        <taxon>Burkholderiaceae</taxon>
        <taxon>Burkholderia</taxon>
    </lineage>
</organism>
<protein>
    <submittedName>
        <fullName evidence="2">DUF2778 domain-containing protein</fullName>
    </submittedName>
</protein>
<dbReference type="Proteomes" id="UP000594892">
    <property type="component" value="Chromosome 1"/>
</dbReference>
<proteinExistence type="predicted"/>
<evidence type="ECO:0000259" key="1">
    <source>
        <dbReference type="Pfam" id="PF10908"/>
    </source>
</evidence>
<dbReference type="InterPro" id="IPR021225">
    <property type="entry name" value="Tlde1_dom"/>
</dbReference>
<dbReference type="Pfam" id="PF10908">
    <property type="entry name" value="Tlde1_dom"/>
    <property type="match status" value="1"/>
</dbReference>